<dbReference type="PRINTS" id="PR01415">
    <property type="entry name" value="ANKYRIN"/>
</dbReference>
<feature type="repeat" description="ANK" evidence="8">
    <location>
        <begin position="56"/>
        <end position="78"/>
    </location>
</feature>
<dbReference type="Gene3D" id="1.25.40.20">
    <property type="entry name" value="Ankyrin repeat-containing domain"/>
    <property type="match status" value="1"/>
</dbReference>
<dbReference type="InterPro" id="IPR052076">
    <property type="entry name" value="TRP_cation_channel"/>
</dbReference>
<dbReference type="Proteomes" id="UP000887578">
    <property type="component" value="Unplaced"/>
</dbReference>
<keyword evidence="4 8" id="KW-0040">ANK repeat</keyword>
<evidence type="ECO:0000256" key="7">
    <source>
        <dbReference type="ARBA" id="ARBA00023303"/>
    </source>
</evidence>
<keyword evidence="3" id="KW-0677">Repeat</keyword>
<feature type="repeat" description="ANK" evidence="8">
    <location>
        <begin position="23"/>
        <end position="55"/>
    </location>
</feature>
<protein>
    <submittedName>
        <fullName evidence="10">Uncharacterized protein</fullName>
    </submittedName>
</protein>
<evidence type="ECO:0000256" key="2">
    <source>
        <dbReference type="ARBA" id="ARBA00022606"/>
    </source>
</evidence>
<evidence type="ECO:0000256" key="5">
    <source>
        <dbReference type="ARBA" id="ARBA00023065"/>
    </source>
</evidence>
<dbReference type="PROSITE" id="PS50088">
    <property type="entry name" value="ANK_REPEAT"/>
    <property type="match status" value="3"/>
</dbReference>
<evidence type="ECO:0000256" key="4">
    <source>
        <dbReference type="ARBA" id="ARBA00023043"/>
    </source>
</evidence>
<reference evidence="10" key="1">
    <citation type="submission" date="2022-11" db="UniProtKB">
        <authorList>
            <consortium name="WormBaseParasite"/>
        </authorList>
    </citation>
    <scope>IDENTIFICATION</scope>
</reference>
<evidence type="ECO:0000313" key="9">
    <source>
        <dbReference type="Proteomes" id="UP000887578"/>
    </source>
</evidence>
<dbReference type="SUPFAM" id="SSF48403">
    <property type="entry name" value="Ankyrin repeat"/>
    <property type="match status" value="1"/>
</dbReference>
<keyword evidence="9" id="KW-1185">Reference proteome</keyword>
<evidence type="ECO:0000256" key="6">
    <source>
        <dbReference type="ARBA" id="ARBA00023180"/>
    </source>
</evidence>
<dbReference type="WBParaSite" id="PDA_v2.g18657.t1">
    <property type="protein sequence ID" value="PDA_v2.g18657.t1"/>
    <property type="gene ID" value="PDA_v2.g18657"/>
</dbReference>
<evidence type="ECO:0000313" key="10">
    <source>
        <dbReference type="WBParaSite" id="PDA_v2.g18657.t1"/>
    </source>
</evidence>
<dbReference type="PROSITE" id="PS50297">
    <property type="entry name" value="ANK_REP_REGION"/>
    <property type="match status" value="3"/>
</dbReference>
<dbReference type="GO" id="GO:1902495">
    <property type="term" value="C:transmembrane transporter complex"/>
    <property type="evidence" value="ECO:0007669"/>
    <property type="project" value="TreeGrafter"/>
</dbReference>
<dbReference type="PANTHER" id="PTHR47143:SF1">
    <property type="entry name" value="ION_TRANS DOMAIN-CONTAINING PROTEIN"/>
    <property type="match status" value="1"/>
</dbReference>
<evidence type="ECO:0000256" key="3">
    <source>
        <dbReference type="ARBA" id="ARBA00022737"/>
    </source>
</evidence>
<accession>A0A914PJU5</accession>
<name>A0A914PJU5_9BILA</name>
<proteinExistence type="predicted"/>
<dbReference type="InterPro" id="IPR002110">
    <property type="entry name" value="Ankyrin_rpt"/>
</dbReference>
<sequence length="298" mass="34314">MSTNHEDHFRKTMRSLLRQPDIELDTPLHNVARNGNIEIFRAIIKFYAEINLRNAELQTPLHIAATNGHENIAKQLLEVSLCSINLLDKFQATPLFYAIKNGSISMIKLLINNGANTLSKIDGKKIPLDIAITDGNISMVKLLLEELRDDEDEKRKVFPLHDAVEKRQLKVLKSIIKRGYAVIDQINEANQTCLELAIETNFVEGVSYLLNLKHWERLMRRRFKPITELDPHPQSPMQLLITKMPQMAKLVLDKCVHPIGRDVYHNYEIIDDVYYIPDLELEQCKGPDCELNQKIRSS</sequence>
<dbReference type="SMART" id="SM00248">
    <property type="entry name" value="ANK"/>
    <property type="match status" value="6"/>
</dbReference>
<keyword evidence="1" id="KW-0813">Transport</keyword>
<keyword evidence="7" id="KW-0407">Ion channel</keyword>
<dbReference type="InterPro" id="IPR036770">
    <property type="entry name" value="Ankyrin_rpt-contain_sf"/>
</dbReference>
<keyword evidence="2" id="KW-0716">Sensory transduction</keyword>
<feature type="repeat" description="ANK" evidence="8">
    <location>
        <begin position="90"/>
        <end position="116"/>
    </location>
</feature>
<keyword evidence="6" id="KW-0325">Glycoprotein</keyword>
<dbReference type="Pfam" id="PF12796">
    <property type="entry name" value="Ank_2"/>
    <property type="match status" value="2"/>
</dbReference>
<keyword evidence="5" id="KW-0406">Ion transport</keyword>
<dbReference type="AlphaFoldDB" id="A0A914PJU5"/>
<dbReference type="PANTHER" id="PTHR47143">
    <property type="entry name" value="TRANSIENT RECEPTOR POTENTIAL CATION CHANNEL PROTEIN PAINLESS"/>
    <property type="match status" value="1"/>
</dbReference>
<evidence type="ECO:0000256" key="1">
    <source>
        <dbReference type="ARBA" id="ARBA00022448"/>
    </source>
</evidence>
<organism evidence="9 10">
    <name type="scientific">Panagrolaimus davidi</name>
    <dbReference type="NCBI Taxonomy" id="227884"/>
    <lineage>
        <taxon>Eukaryota</taxon>
        <taxon>Metazoa</taxon>
        <taxon>Ecdysozoa</taxon>
        <taxon>Nematoda</taxon>
        <taxon>Chromadorea</taxon>
        <taxon>Rhabditida</taxon>
        <taxon>Tylenchina</taxon>
        <taxon>Panagrolaimomorpha</taxon>
        <taxon>Panagrolaimoidea</taxon>
        <taxon>Panagrolaimidae</taxon>
        <taxon>Panagrolaimus</taxon>
    </lineage>
</organism>
<dbReference type="GO" id="GO:0022857">
    <property type="term" value="F:transmembrane transporter activity"/>
    <property type="evidence" value="ECO:0007669"/>
    <property type="project" value="TreeGrafter"/>
</dbReference>
<dbReference type="GO" id="GO:0034220">
    <property type="term" value="P:monoatomic ion transmembrane transport"/>
    <property type="evidence" value="ECO:0007669"/>
    <property type="project" value="UniProtKB-KW"/>
</dbReference>
<evidence type="ECO:0000256" key="8">
    <source>
        <dbReference type="PROSITE-ProRule" id="PRU00023"/>
    </source>
</evidence>